<comment type="caution">
    <text evidence="2">The sequence shown here is derived from an EMBL/GenBank/DDBJ whole genome shotgun (WGS) entry which is preliminary data.</text>
</comment>
<dbReference type="PANTHER" id="PTHR39673">
    <property type="entry name" value="TUNGSTEN FORMYLMETHANOFURAN DEHYDROGENASE, SUBUNIT C (FWDC)"/>
    <property type="match status" value="1"/>
</dbReference>
<dbReference type="AlphaFoldDB" id="A0A941BGL8"/>
<dbReference type="GO" id="GO:0015948">
    <property type="term" value="P:methanogenesis"/>
    <property type="evidence" value="ECO:0007669"/>
    <property type="project" value="InterPro"/>
</dbReference>
<dbReference type="GO" id="GO:0018493">
    <property type="term" value="F:formylmethanofuran dehydrogenase activity"/>
    <property type="evidence" value="ECO:0007669"/>
    <property type="project" value="InterPro"/>
</dbReference>
<dbReference type="InterPro" id="IPR002489">
    <property type="entry name" value="Glu_synth_asu_C"/>
</dbReference>
<evidence type="ECO:0000313" key="3">
    <source>
        <dbReference type="Proteomes" id="UP000676246"/>
    </source>
</evidence>
<dbReference type="Proteomes" id="UP000676246">
    <property type="component" value="Unassembled WGS sequence"/>
</dbReference>
<accession>A0A941BGL8</accession>
<dbReference type="EMBL" id="JAGQDD010000005">
    <property type="protein sequence ID" value="MBQ0930678.1"/>
    <property type="molecule type" value="Genomic_DNA"/>
</dbReference>
<protein>
    <submittedName>
        <fullName evidence="2">Formylmethanofuran dehydrogenase subunit C</fullName>
    </submittedName>
</protein>
<gene>
    <name evidence="2" type="ORF">KAK03_09270</name>
</gene>
<dbReference type="GO" id="GO:0046914">
    <property type="term" value="F:transition metal ion binding"/>
    <property type="evidence" value="ECO:0007669"/>
    <property type="project" value="InterPro"/>
</dbReference>
<feature type="domain" description="Glutamate synthase alpha subunit C-terminal" evidence="1">
    <location>
        <begin position="83"/>
        <end position="206"/>
    </location>
</feature>
<evidence type="ECO:0000313" key="2">
    <source>
        <dbReference type="EMBL" id="MBQ0930678.1"/>
    </source>
</evidence>
<dbReference type="SUPFAM" id="SSF69336">
    <property type="entry name" value="Alpha subunit of glutamate synthase, C-terminal domain"/>
    <property type="match status" value="1"/>
</dbReference>
<proteinExistence type="predicted"/>
<keyword evidence="3" id="KW-1185">Reference proteome</keyword>
<reference evidence="2 3" key="1">
    <citation type="submission" date="2021-04" db="EMBL/GenBank/DDBJ databases">
        <title>The genome sequence of Ideonella sp. 3Y2.</title>
        <authorList>
            <person name="Liu Y."/>
        </authorList>
    </citation>
    <scope>NUCLEOTIDE SEQUENCE [LARGE SCALE GENOMIC DNA]</scope>
    <source>
        <strain evidence="2 3">3Y2</strain>
    </source>
</reference>
<sequence length="272" mass="28117">MNRWHLHLRHAPEARLDLRSIGSHLRLAPDTDALAALPLACGRDLLPLGTLFDIAPLSEGDADLRLSGDLSRADRIGWQWSEGTLEVIGDAGHHLGTAMSGGTVRVSGDAGDGAGIEMRGGELRIGGNAGDYLASTLPGSMDGMRGGLIVVDGSVGARCADRMRRGTVVVRGDAGDFLGSRLVAGTVLLGGRCGAHPAWGMRRGTLLLAGPAPADLGDGFVPDHADHGVFLALLTRDLARHGGVAAALAGRPARFLRGDLAVDGRGEVLLFA</sequence>
<dbReference type="InterPro" id="IPR017550">
    <property type="entry name" value="Formylmethanofuran_DH_suC"/>
</dbReference>
<dbReference type="InterPro" id="IPR036485">
    <property type="entry name" value="Glu_synth_asu_C_sf"/>
</dbReference>
<name>A0A941BGL8_9BURK</name>
<organism evidence="2 3">
    <name type="scientific">Ideonella alba</name>
    <dbReference type="NCBI Taxonomy" id="2824118"/>
    <lineage>
        <taxon>Bacteria</taxon>
        <taxon>Pseudomonadati</taxon>
        <taxon>Pseudomonadota</taxon>
        <taxon>Betaproteobacteria</taxon>
        <taxon>Burkholderiales</taxon>
        <taxon>Sphaerotilaceae</taxon>
        <taxon>Ideonella</taxon>
    </lineage>
</organism>
<dbReference type="Gene3D" id="2.160.20.60">
    <property type="entry name" value="Glutamate synthase, alpha subunit, C-terminal domain"/>
    <property type="match status" value="1"/>
</dbReference>
<dbReference type="RefSeq" id="WP_210853659.1">
    <property type="nucleotide sequence ID" value="NZ_JAGQDD010000005.1"/>
</dbReference>
<evidence type="ECO:0000259" key="1">
    <source>
        <dbReference type="Pfam" id="PF01493"/>
    </source>
</evidence>
<dbReference type="PANTHER" id="PTHR39673:SF5">
    <property type="entry name" value="TUNGSTEN-CONTAINING FORMYLMETHANOFURAN DEHYDROGENASE 2 SUBUNIT C"/>
    <property type="match status" value="1"/>
</dbReference>
<dbReference type="NCBIfam" id="TIGR03122">
    <property type="entry name" value="one_C_dehyd_C"/>
    <property type="match status" value="1"/>
</dbReference>
<dbReference type="Pfam" id="PF01493">
    <property type="entry name" value="GXGXG"/>
    <property type="match status" value="1"/>
</dbReference>